<dbReference type="RefSeq" id="WP_125008980.1">
    <property type="nucleotide sequence ID" value="NZ_BEXA01000009.1"/>
</dbReference>
<accession>A0A401FPQ0</accession>
<gene>
    <name evidence="2" type="ORF">NBRC111893_2469</name>
</gene>
<evidence type="ECO:0000256" key="1">
    <source>
        <dbReference type="SAM" id="MobiDB-lite"/>
    </source>
</evidence>
<evidence type="ECO:0000313" key="2">
    <source>
        <dbReference type="EMBL" id="GAY74323.1"/>
    </source>
</evidence>
<dbReference type="AlphaFoldDB" id="A0A401FPQ0"/>
<name>A0A401FPQ0_9LACO</name>
<dbReference type="OrthoDB" id="2223458at2"/>
<protein>
    <submittedName>
        <fullName evidence="2">Phage protein</fullName>
    </submittedName>
</protein>
<sequence>MSLRDFASKGLAGFDAKNDSISTPQGLPAGEYLMAIDSIGHSAFKSGWDAFSASFQVVEGEHTGRKENVNISFAETSKDGKPIPDFVLDRNIKFVAKLGALVGIDITAQDFDFDNETDLHEHLADKLHAQSGKFVVLDIIERPNKKDPSSPYRSYDLKEADQPEVPNVEDSDMPWGTEPVMPTDADAPAPEADNDNPLPFD</sequence>
<feature type="region of interest" description="Disordered" evidence="1">
    <location>
        <begin position="145"/>
        <end position="201"/>
    </location>
</feature>
<keyword evidence="3" id="KW-1185">Reference proteome</keyword>
<dbReference type="Proteomes" id="UP000286974">
    <property type="component" value="Unassembled WGS sequence"/>
</dbReference>
<reference evidence="2 3" key="1">
    <citation type="submission" date="2017-11" db="EMBL/GenBank/DDBJ databases">
        <title>Draft Genome Sequence of Lactobacillus curieae NBRC 111893 isolated from Koso, a Japanese sugar-Vegetable Fermented Beverage.</title>
        <authorList>
            <person name="Chiou T.Y."/>
            <person name="Oshima K."/>
            <person name="Suda W."/>
            <person name="Hattori M."/>
            <person name="Takahashi T."/>
        </authorList>
    </citation>
    <scope>NUCLEOTIDE SEQUENCE [LARGE SCALE GENOMIC DNA]</scope>
    <source>
        <strain evidence="2 3">NBRC111893</strain>
    </source>
</reference>
<feature type="compositionally biased region" description="Low complexity" evidence="1">
    <location>
        <begin position="182"/>
        <end position="201"/>
    </location>
</feature>
<evidence type="ECO:0000313" key="3">
    <source>
        <dbReference type="Proteomes" id="UP000286974"/>
    </source>
</evidence>
<proteinExistence type="predicted"/>
<dbReference type="EMBL" id="BEXA01000009">
    <property type="protein sequence ID" value="GAY74323.1"/>
    <property type="molecule type" value="Genomic_DNA"/>
</dbReference>
<comment type="caution">
    <text evidence="2">The sequence shown here is derived from an EMBL/GenBank/DDBJ whole genome shotgun (WGS) entry which is preliminary data.</text>
</comment>
<organism evidence="2 3">
    <name type="scientific">Lentilactobacillus kosonis</name>
    <dbReference type="NCBI Taxonomy" id="2810561"/>
    <lineage>
        <taxon>Bacteria</taxon>
        <taxon>Bacillati</taxon>
        <taxon>Bacillota</taxon>
        <taxon>Bacilli</taxon>
        <taxon>Lactobacillales</taxon>
        <taxon>Lactobacillaceae</taxon>
        <taxon>Lentilactobacillus</taxon>
    </lineage>
</organism>